<reference evidence="2" key="1">
    <citation type="submission" date="2022-01" db="EMBL/GenBank/DDBJ databases">
        <authorList>
            <person name="Criscuolo A."/>
        </authorList>
    </citation>
    <scope>NUCLEOTIDE SEQUENCE</scope>
    <source>
        <strain evidence="2">CIP111891</strain>
    </source>
</reference>
<dbReference type="Pfam" id="PF01408">
    <property type="entry name" value="GFO_IDH_MocA"/>
    <property type="match status" value="1"/>
</dbReference>
<dbReference type="InterPro" id="IPR000683">
    <property type="entry name" value="Gfo/Idh/MocA-like_OxRdtase_N"/>
</dbReference>
<protein>
    <recommendedName>
        <fullName evidence="1">Gfo/Idh/MocA-like oxidoreductase N-terminal domain-containing protein</fullName>
    </recommendedName>
</protein>
<dbReference type="RefSeq" id="WP_236291452.1">
    <property type="nucleotide sequence ID" value="NZ_CAKMMW010000021.1"/>
</dbReference>
<keyword evidence="3" id="KW-1185">Reference proteome</keyword>
<evidence type="ECO:0000259" key="1">
    <source>
        <dbReference type="Pfam" id="PF01408"/>
    </source>
</evidence>
<evidence type="ECO:0000313" key="3">
    <source>
        <dbReference type="Proteomes" id="UP000838821"/>
    </source>
</evidence>
<dbReference type="EMBL" id="CAKMMW010000021">
    <property type="protein sequence ID" value="CAH1222516.1"/>
    <property type="molecule type" value="Genomic_DNA"/>
</dbReference>
<dbReference type="SUPFAM" id="SSF51735">
    <property type="entry name" value="NAD(P)-binding Rossmann-fold domains"/>
    <property type="match status" value="1"/>
</dbReference>
<feature type="domain" description="Gfo/Idh/MocA-like oxidoreductase N-terminal" evidence="1">
    <location>
        <begin position="25"/>
        <end position="117"/>
    </location>
</feature>
<gene>
    <name evidence="2" type="ORF">PAECIP111891_05360</name>
</gene>
<dbReference type="InterPro" id="IPR051317">
    <property type="entry name" value="Gfo/Idh/MocA_oxidoreduct"/>
</dbReference>
<proteinExistence type="predicted"/>
<evidence type="ECO:0000313" key="2">
    <source>
        <dbReference type="EMBL" id="CAH1222516.1"/>
    </source>
</evidence>
<dbReference type="InterPro" id="IPR036291">
    <property type="entry name" value="NAD(P)-bd_dom_sf"/>
</dbReference>
<dbReference type="PANTHER" id="PTHR43708:SF4">
    <property type="entry name" value="OXIDOREDUCTASE YCEM-RELATED"/>
    <property type="match status" value="1"/>
</dbReference>
<organism evidence="2 3">
    <name type="scientific">Paenibacillus allorhizoplanae</name>
    <dbReference type="NCBI Taxonomy" id="2905648"/>
    <lineage>
        <taxon>Bacteria</taxon>
        <taxon>Bacillati</taxon>
        <taxon>Bacillota</taxon>
        <taxon>Bacilli</taxon>
        <taxon>Bacillales</taxon>
        <taxon>Paenibacillaceae</taxon>
        <taxon>Paenibacillus</taxon>
    </lineage>
</organism>
<comment type="caution">
    <text evidence="2">The sequence shown here is derived from an EMBL/GenBank/DDBJ whole genome shotgun (WGS) entry which is preliminary data.</text>
</comment>
<dbReference type="Gene3D" id="3.40.50.720">
    <property type="entry name" value="NAD(P)-binding Rossmann-like Domain"/>
    <property type="match status" value="1"/>
</dbReference>
<sequence>MQTLRIGIVDLDTSHPNNWVPILKELGHQVVAVFDGGTVHEEGYASQFAERHEIKVVCESLEEMAQLVDIAIIHSVNWDLHVVRARPFVEAGKAVMIDKPMAGNLRDIQQLQEWERRGVRITGGSSLSVCEEVREWHRQHDPNDQIVTVLAGCSVDEFNYGIHAFYFLQAIMGPGIESVRSAGVHLQHQIELTWQDGRKGFLSIGTTQGYLPFYATIVTENTVKHLQVDNSRLYRSFLEASLPYLAGDAEPFVSISQLLEAELAAMAARKSFLLGGQQIALKQLSHEDQGYEGASFAAQYREKAKGH</sequence>
<name>A0ABM9CTT8_9BACL</name>
<accession>A0ABM9CTT8</accession>
<dbReference type="PANTHER" id="PTHR43708">
    <property type="entry name" value="CONSERVED EXPRESSED OXIDOREDUCTASE (EUROFUNG)"/>
    <property type="match status" value="1"/>
</dbReference>
<dbReference type="Proteomes" id="UP000838821">
    <property type="component" value="Unassembled WGS sequence"/>
</dbReference>